<keyword evidence="1" id="KW-1003">Cell membrane</keyword>
<dbReference type="EMBL" id="CVRB01000004">
    <property type="protein sequence ID" value="CRK84005.1"/>
    <property type="molecule type" value="Genomic_DNA"/>
</dbReference>
<sequence>MKKALFSPIIAAFLTLLLLVIVPNGWIEGLIPTKQRVSQAATQLNPLMFQGKYIQTNMLQDPRYLPIYGSSELNRLDEFHPSNYFKENNIGFTPFLIGQGGSISLIHFLNFAEHIDGLKEKKLVFIVSPQWFQLQGADPSHFVPNYSSLQAYDLAFNKELDPNVKKMAMKRLLHMRPVRDDLMLSTLYNGEISNNPWEKRKAALVRPFAYMYKGVLGKKDLYYAWYGGKPHYPRQINPEVRNKSWSELKSEADRMGRRQSTNNPFLIIDSKYNKFKNRVRSYRGTNKGRSYGKSVEYYDFQLMLDVLKQADAKPLFVSIPVNGRWYDYIGFPKSGRTTYYKRIKQQIEAAGYPVADFSGHEYDPYFMKDTLHIGWKGWVYVDKAINDFYKADKGT</sequence>
<dbReference type="InterPro" id="IPR006998">
    <property type="entry name" value="DltD"/>
</dbReference>
<comment type="pathway">
    <text evidence="1">Cell wall biogenesis; lipoteichoic acid biosynthesis.</text>
</comment>
<dbReference type="Pfam" id="PF04914">
    <property type="entry name" value="DltD"/>
    <property type="match status" value="1"/>
</dbReference>
<accession>A0A0U1P132</accession>
<proteinExistence type="inferred from homology"/>
<reference evidence="3" key="1">
    <citation type="submission" date="2015-05" db="EMBL/GenBank/DDBJ databases">
        <authorList>
            <person name="Urmite Genomes"/>
        </authorList>
    </citation>
    <scope>NUCLEOTIDE SEQUENCE [LARGE SCALE GENOMIC DNA]</scope>
    <source>
        <strain evidence="3">LF1</strain>
    </source>
</reference>
<organism evidence="2 3">
    <name type="scientific">Neobacillus massiliamazoniensis</name>
    <dbReference type="NCBI Taxonomy" id="1499688"/>
    <lineage>
        <taxon>Bacteria</taxon>
        <taxon>Bacillati</taxon>
        <taxon>Bacillota</taxon>
        <taxon>Bacilli</taxon>
        <taxon>Bacillales</taxon>
        <taxon>Bacillaceae</taxon>
        <taxon>Neobacillus</taxon>
    </lineage>
</organism>
<dbReference type="GO" id="GO:0070395">
    <property type="term" value="P:lipoteichoic acid biosynthetic process"/>
    <property type="evidence" value="ECO:0007669"/>
    <property type="project" value="UniProtKB-UniRule"/>
</dbReference>
<evidence type="ECO:0000256" key="1">
    <source>
        <dbReference type="PIRNR" id="PIRNR021438"/>
    </source>
</evidence>
<dbReference type="NCBIfam" id="TIGR04092">
    <property type="entry name" value="LTA_DltD"/>
    <property type="match status" value="1"/>
</dbReference>
<gene>
    <name evidence="2" type="primary">dltD</name>
    <name evidence="2" type="ORF">BN000_04004</name>
</gene>
<comment type="similarity">
    <text evidence="1">Belongs to the DltD family.</text>
</comment>
<dbReference type="OrthoDB" id="1700484at2"/>
<dbReference type="AlphaFoldDB" id="A0A0U1P132"/>
<dbReference type="STRING" id="1499688.BN000_04004"/>
<protein>
    <recommendedName>
        <fullName evidence="1">Protein DltD</fullName>
    </recommendedName>
</protein>
<keyword evidence="3" id="KW-1185">Reference proteome</keyword>
<dbReference type="PANTHER" id="PTHR40039:SF1">
    <property type="entry name" value="PROTEIN DLTD"/>
    <property type="match status" value="1"/>
</dbReference>
<dbReference type="RefSeq" id="WP_090637261.1">
    <property type="nucleotide sequence ID" value="NZ_CVRB01000004.1"/>
</dbReference>
<keyword evidence="1" id="KW-0472">Membrane</keyword>
<dbReference type="InterPro" id="IPR023896">
    <property type="entry name" value="LTA_DltD"/>
</dbReference>
<dbReference type="Proteomes" id="UP000199087">
    <property type="component" value="Unassembled WGS sequence"/>
</dbReference>
<dbReference type="PIRSF" id="PIRSF021438">
    <property type="entry name" value="DltD"/>
    <property type="match status" value="1"/>
</dbReference>
<name>A0A0U1P132_9BACI</name>
<dbReference type="SUPFAM" id="SSF52266">
    <property type="entry name" value="SGNH hydrolase"/>
    <property type="match status" value="1"/>
</dbReference>
<evidence type="ECO:0000313" key="3">
    <source>
        <dbReference type="Proteomes" id="UP000199087"/>
    </source>
</evidence>
<evidence type="ECO:0000313" key="2">
    <source>
        <dbReference type="EMBL" id="CRK84005.1"/>
    </source>
</evidence>
<dbReference type="UniPathway" id="UPA00556"/>
<dbReference type="PANTHER" id="PTHR40039">
    <property type="entry name" value="PROTEIN DLTD"/>
    <property type="match status" value="1"/>
</dbReference>
<dbReference type="GO" id="GO:0005886">
    <property type="term" value="C:plasma membrane"/>
    <property type="evidence" value="ECO:0007669"/>
    <property type="project" value="UniProtKB-UniRule"/>
</dbReference>